<feature type="transmembrane region" description="Helical" evidence="8">
    <location>
        <begin position="135"/>
        <end position="155"/>
    </location>
</feature>
<feature type="transmembrane region" description="Helical" evidence="8">
    <location>
        <begin position="167"/>
        <end position="191"/>
    </location>
</feature>
<dbReference type="InterPro" id="IPR020846">
    <property type="entry name" value="MFS_dom"/>
</dbReference>
<comment type="similarity">
    <text evidence="7">Belongs to the major facilitator superfamily. Sugar transporter (TC 2.A.1.1) family.</text>
</comment>
<evidence type="ECO:0000313" key="10">
    <source>
        <dbReference type="EnsemblMetazoa" id="XP_014256892.1"/>
    </source>
</evidence>
<dbReference type="PROSITE" id="PS50850">
    <property type="entry name" value="MFS"/>
    <property type="match status" value="1"/>
</dbReference>
<evidence type="ECO:0000256" key="6">
    <source>
        <dbReference type="ARBA" id="ARBA00023136"/>
    </source>
</evidence>
<dbReference type="GeneID" id="106670807"/>
<dbReference type="InterPro" id="IPR005829">
    <property type="entry name" value="Sugar_transporter_CS"/>
</dbReference>
<dbReference type="AlphaFoldDB" id="A0A8I6S6S5"/>
<feature type="transmembrane region" description="Helical" evidence="8">
    <location>
        <begin position="323"/>
        <end position="340"/>
    </location>
</feature>
<dbReference type="PROSITE" id="PS00217">
    <property type="entry name" value="SUGAR_TRANSPORT_2"/>
    <property type="match status" value="1"/>
</dbReference>
<reference evidence="10" key="1">
    <citation type="submission" date="2022-01" db="UniProtKB">
        <authorList>
            <consortium name="EnsemblMetazoa"/>
        </authorList>
    </citation>
    <scope>IDENTIFICATION</scope>
</reference>
<comment type="subcellular location">
    <subcellularLocation>
        <location evidence="1">Cell membrane</location>
        <topology evidence="1">Multi-pass membrane protein</topology>
    </subcellularLocation>
</comment>
<dbReference type="GO" id="GO:0005886">
    <property type="term" value="C:plasma membrane"/>
    <property type="evidence" value="ECO:0007669"/>
    <property type="project" value="UniProtKB-SubCell"/>
</dbReference>
<keyword evidence="5 8" id="KW-1133">Transmembrane helix</keyword>
<organism evidence="10 11">
    <name type="scientific">Cimex lectularius</name>
    <name type="common">Bed bug</name>
    <name type="synonym">Acanthia lectularia</name>
    <dbReference type="NCBI Taxonomy" id="79782"/>
    <lineage>
        <taxon>Eukaryota</taxon>
        <taxon>Metazoa</taxon>
        <taxon>Ecdysozoa</taxon>
        <taxon>Arthropoda</taxon>
        <taxon>Hexapoda</taxon>
        <taxon>Insecta</taxon>
        <taxon>Pterygota</taxon>
        <taxon>Neoptera</taxon>
        <taxon>Paraneoptera</taxon>
        <taxon>Hemiptera</taxon>
        <taxon>Heteroptera</taxon>
        <taxon>Panheteroptera</taxon>
        <taxon>Cimicomorpha</taxon>
        <taxon>Cimicidae</taxon>
        <taxon>Cimex</taxon>
    </lineage>
</organism>
<dbReference type="NCBIfam" id="TIGR00879">
    <property type="entry name" value="SP"/>
    <property type="match status" value="1"/>
</dbReference>
<evidence type="ECO:0000256" key="8">
    <source>
        <dbReference type="SAM" id="Phobius"/>
    </source>
</evidence>
<dbReference type="PANTHER" id="PTHR23503">
    <property type="entry name" value="SOLUTE CARRIER FAMILY 2"/>
    <property type="match status" value="1"/>
</dbReference>
<evidence type="ECO:0000256" key="2">
    <source>
        <dbReference type="ARBA" id="ARBA00022448"/>
    </source>
</evidence>
<sequence>MDKEHPPAKKSRVNSQLAFAILSAAFGSAFQHGYNTGVLNAPKELIEKWIHGIKVNRSLAMGETGDVSEESVTLIFSLAVSLFCVGGMVGGCSVGFVAERFGRKMGILLNNILVLVAVLAQSFAKAAGSYELLLIGRFVIGVNAGLSAGLVPLYITEISPVDLRGAVGTVYQLVITVSILLSQICGLEVALGTEDHWPLVFAVTAVPALMQVVMLPICPESPKHLLTRGQDEKSNEALVWLRGTLSVEDEFDVMKAQEEAENMTKKVTLFELTRNPSLRMPLIIASVVMVAQQFSGINAAIYFSTDIFMKAHLSEKEAQFATMGMGTLNVLMTIVSLFLVERAGRKTLLITGFLGMFSSTLFLFVCLFNSEIVGFSYMSIAAVFLVVLFFSIGPGSIPWFLVAELFSQQARPAATGVAVVVNWTANFIVGIGFLPLVAEIGSWVFVIFAAMQVLFAVFVYRKVPETKNKSPEEIAAYFRQTSYQ</sequence>
<dbReference type="Pfam" id="PF00083">
    <property type="entry name" value="Sugar_tr"/>
    <property type="match status" value="1"/>
</dbReference>
<evidence type="ECO:0000256" key="1">
    <source>
        <dbReference type="ARBA" id="ARBA00004651"/>
    </source>
</evidence>
<accession>A0A8I6S6S5</accession>
<keyword evidence="3" id="KW-1003">Cell membrane</keyword>
<feature type="transmembrane region" description="Helical" evidence="8">
    <location>
        <begin position="282"/>
        <end position="303"/>
    </location>
</feature>
<feature type="transmembrane region" description="Helical" evidence="8">
    <location>
        <begin position="440"/>
        <end position="460"/>
    </location>
</feature>
<dbReference type="GO" id="GO:1990539">
    <property type="term" value="P:fructose import across plasma membrane"/>
    <property type="evidence" value="ECO:0007669"/>
    <property type="project" value="UniProtKB-ARBA"/>
</dbReference>
<dbReference type="PRINTS" id="PR00171">
    <property type="entry name" value="SUGRTRNSPORT"/>
</dbReference>
<evidence type="ECO:0000256" key="5">
    <source>
        <dbReference type="ARBA" id="ARBA00022989"/>
    </source>
</evidence>
<dbReference type="InterPro" id="IPR005828">
    <property type="entry name" value="MFS_sugar_transport-like"/>
</dbReference>
<name>A0A8I6S6S5_CIMLE</name>
<dbReference type="GO" id="GO:0005353">
    <property type="term" value="F:fructose transmembrane transporter activity"/>
    <property type="evidence" value="ECO:0007669"/>
    <property type="project" value="UniProtKB-ARBA"/>
</dbReference>
<keyword evidence="6 8" id="KW-0472">Membrane</keyword>
<dbReference type="InterPro" id="IPR045263">
    <property type="entry name" value="GLUT"/>
</dbReference>
<feature type="transmembrane region" description="Helical" evidence="8">
    <location>
        <begin position="105"/>
        <end position="123"/>
    </location>
</feature>
<evidence type="ECO:0000259" key="9">
    <source>
        <dbReference type="PROSITE" id="PS50850"/>
    </source>
</evidence>
<dbReference type="InterPro" id="IPR003663">
    <property type="entry name" value="Sugar/inositol_transpt"/>
</dbReference>
<keyword evidence="11" id="KW-1185">Reference proteome</keyword>
<dbReference type="PANTHER" id="PTHR23503:SF8">
    <property type="entry name" value="FACILITATED GLUCOSE TRANSPORTER PROTEIN 1"/>
    <property type="match status" value="1"/>
</dbReference>
<feature type="domain" description="Major facilitator superfamily (MFS) profile" evidence="9">
    <location>
        <begin position="21"/>
        <end position="467"/>
    </location>
</feature>
<feature type="transmembrane region" description="Helical" evidence="8">
    <location>
        <begin position="413"/>
        <end position="434"/>
    </location>
</feature>
<feature type="transmembrane region" description="Helical" evidence="8">
    <location>
        <begin position="74"/>
        <end position="98"/>
    </location>
</feature>
<dbReference type="Gene3D" id="1.20.1250.20">
    <property type="entry name" value="MFS general substrate transporter like domains"/>
    <property type="match status" value="1"/>
</dbReference>
<feature type="transmembrane region" description="Helical" evidence="8">
    <location>
        <begin position="347"/>
        <end position="370"/>
    </location>
</feature>
<feature type="transmembrane region" description="Helical" evidence="8">
    <location>
        <begin position="376"/>
        <end position="401"/>
    </location>
</feature>
<evidence type="ECO:0000256" key="7">
    <source>
        <dbReference type="RuleBase" id="RU003346"/>
    </source>
</evidence>
<keyword evidence="2 7" id="KW-0813">Transport</keyword>
<dbReference type="Proteomes" id="UP000494040">
    <property type="component" value="Unassembled WGS sequence"/>
</dbReference>
<keyword evidence="4 8" id="KW-0812">Transmembrane</keyword>
<feature type="transmembrane region" description="Helical" evidence="8">
    <location>
        <begin position="197"/>
        <end position="218"/>
    </location>
</feature>
<evidence type="ECO:0000313" key="11">
    <source>
        <dbReference type="Proteomes" id="UP000494040"/>
    </source>
</evidence>
<dbReference type="SUPFAM" id="SSF103473">
    <property type="entry name" value="MFS general substrate transporter"/>
    <property type="match status" value="1"/>
</dbReference>
<dbReference type="PROSITE" id="PS00216">
    <property type="entry name" value="SUGAR_TRANSPORT_1"/>
    <property type="match status" value="1"/>
</dbReference>
<dbReference type="EnsemblMetazoa" id="XM_014401406.2">
    <property type="protein sequence ID" value="XP_014256892.1"/>
    <property type="gene ID" value="LOC106670807"/>
</dbReference>
<proteinExistence type="inferred from homology"/>
<dbReference type="FunFam" id="1.20.1250.20:FF:001511">
    <property type="entry name" value="Solute carrier family 2, facilitated glucose transporter member 5"/>
    <property type="match status" value="1"/>
</dbReference>
<dbReference type="KEGG" id="clec:106670807"/>
<dbReference type="OrthoDB" id="4540492at2759"/>
<protein>
    <recommendedName>
        <fullName evidence="9">Major facilitator superfamily (MFS) profile domain-containing protein</fullName>
    </recommendedName>
</protein>
<dbReference type="RefSeq" id="XP_014256892.1">
    <property type="nucleotide sequence ID" value="XM_014401406.2"/>
</dbReference>
<dbReference type="InterPro" id="IPR036259">
    <property type="entry name" value="MFS_trans_sf"/>
</dbReference>
<evidence type="ECO:0000256" key="3">
    <source>
        <dbReference type="ARBA" id="ARBA00022475"/>
    </source>
</evidence>
<dbReference type="OMA" id="VMVVFAC"/>
<evidence type="ECO:0000256" key="4">
    <source>
        <dbReference type="ARBA" id="ARBA00022692"/>
    </source>
</evidence>